<dbReference type="Gene3D" id="3.40.50.300">
    <property type="entry name" value="P-loop containing nucleotide triphosphate hydrolases"/>
    <property type="match status" value="1"/>
</dbReference>
<reference evidence="3" key="1">
    <citation type="journal article" date="2019" name="Int. J. Syst. Evol. Microbiol.">
        <title>The Global Catalogue of Microorganisms (GCM) 10K type strain sequencing project: providing services to taxonomists for standard genome sequencing and annotation.</title>
        <authorList>
            <consortium name="The Broad Institute Genomics Platform"/>
            <consortium name="The Broad Institute Genome Sequencing Center for Infectious Disease"/>
            <person name="Wu L."/>
            <person name="Ma J."/>
        </authorList>
    </citation>
    <scope>NUCLEOTIDE SEQUENCE [LARGE SCALE GENOMIC DNA]</scope>
    <source>
        <strain evidence="3">CCM 8931</strain>
    </source>
</reference>
<name>A0ABW4C3P4_9LACO</name>
<evidence type="ECO:0000259" key="1">
    <source>
        <dbReference type="Pfam" id="PF00005"/>
    </source>
</evidence>
<dbReference type="SUPFAM" id="SSF52540">
    <property type="entry name" value="P-loop containing nucleoside triphosphate hydrolases"/>
    <property type="match status" value="1"/>
</dbReference>
<proteinExistence type="predicted"/>
<evidence type="ECO:0000313" key="2">
    <source>
        <dbReference type="EMBL" id="MFD1420915.1"/>
    </source>
</evidence>
<dbReference type="InterPro" id="IPR027417">
    <property type="entry name" value="P-loop_NTPase"/>
</dbReference>
<dbReference type="GO" id="GO:0005524">
    <property type="term" value="F:ATP binding"/>
    <property type="evidence" value="ECO:0007669"/>
    <property type="project" value="UniProtKB-KW"/>
</dbReference>
<gene>
    <name evidence="2" type="ORF">ACFQ5L_08100</name>
</gene>
<dbReference type="PANTHER" id="PTHR24220:SF692">
    <property type="entry name" value="ABC TRANSPORTER DOMAIN-CONTAINING PROTEIN"/>
    <property type="match status" value="1"/>
</dbReference>
<keyword evidence="2" id="KW-0547">Nucleotide-binding</keyword>
<dbReference type="Proteomes" id="UP001597188">
    <property type="component" value="Unassembled WGS sequence"/>
</dbReference>
<protein>
    <submittedName>
        <fullName evidence="2">ATP-binding cassette domain-containing protein</fullName>
    </submittedName>
</protein>
<comment type="caution">
    <text evidence="2">The sequence shown here is derived from an EMBL/GenBank/DDBJ whole genome shotgun (WGS) entry which is preliminary data.</text>
</comment>
<dbReference type="InterPro" id="IPR003439">
    <property type="entry name" value="ABC_transporter-like_ATP-bd"/>
</dbReference>
<dbReference type="PANTHER" id="PTHR24220">
    <property type="entry name" value="IMPORT ATP-BINDING PROTEIN"/>
    <property type="match status" value="1"/>
</dbReference>
<feature type="domain" description="ABC transporter" evidence="1">
    <location>
        <begin position="26"/>
        <end position="125"/>
    </location>
</feature>
<keyword evidence="2" id="KW-0067">ATP-binding</keyword>
<dbReference type="InterPro" id="IPR015854">
    <property type="entry name" value="ABC_transpr_LolD-like"/>
</dbReference>
<accession>A0ABW4C3P4</accession>
<dbReference type="RefSeq" id="WP_307722470.1">
    <property type="nucleotide sequence ID" value="NZ_BJDL01000021.1"/>
</dbReference>
<organism evidence="2 3">
    <name type="scientific">Lactiplantibacillus songbeiensis</name>
    <dbReference type="NCBI Taxonomy" id="2559920"/>
    <lineage>
        <taxon>Bacteria</taxon>
        <taxon>Bacillati</taxon>
        <taxon>Bacillota</taxon>
        <taxon>Bacilli</taxon>
        <taxon>Lactobacillales</taxon>
        <taxon>Lactobacillaceae</taxon>
        <taxon>Lactiplantibacillus</taxon>
    </lineage>
</organism>
<keyword evidence="3" id="KW-1185">Reference proteome</keyword>
<evidence type="ECO:0000313" key="3">
    <source>
        <dbReference type="Proteomes" id="UP001597188"/>
    </source>
</evidence>
<dbReference type="Pfam" id="PF00005">
    <property type="entry name" value="ABC_tran"/>
    <property type="match status" value="1"/>
</dbReference>
<dbReference type="EMBL" id="JBHTOJ010000017">
    <property type="protein sequence ID" value="MFD1420915.1"/>
    <property type="molecule type" value="Genomic_DNA"/>
</dbReference>
<sequence>MNAKVINVQELSRNFSLGKGKFISVLKSISFFAYANEFISIVGPSGSGKSTLLKCMSGLLKPTQGSIKIDAIDPYRLLPSKTARMHRTKIGFIFQSYNLVPALPVFENVVLPLRCLANKSIKQVLNGC</sequence>